<sequence length="424" mass="46944">MPYIKSQTFKPLNYWLRGGVAALTLNLFLGNPFAYAQQEVTLKDAVLLTLNQHAELQSFVHAQNVNQGLIQQAGVSSPLSLRVEVEDAFGTGSYSGLSAMQATVGVSWLLENDVINSRVGVANEQSAWVSLQKEIKALDVAAETANIFVVLLSQKEQLTLAKLAQLQAKKVLEVISKQVDLGKANIIDQLRAKADLSTKALEVEDLIHEIEASKAQLAAQWQGNMNFTVSGTLQRIPTETQLDLANEQLINHPRIKLYATEQRIAEAEIALAKVTAKPSWQVFTGVKRNEAEDDFALTASISIPLGSENRNQGEIIALQAKGSQKQAESEALSQRISTQILLLTHKLKHNRHVIEGLSTETIPALEQANEKAKQAYQIGRYRYSEWNDIQQDLLDAQAELIQAFTNIQLFNIELERLTGRSIMK</sequence>
<comment type="caution">
    <text evidence="1">The sequence shown here is derived from an EMBL/GenBank/DDBJ whole genome shotgun (WGS) entry which is preliminary data.</text>
</comment>
<accession>A0A502L5W6</accession>
<dbReference type="EMBL" id="SAWY01000001">
    <property type="protein sequence ID" value="TPH19282.1"/>
    <property type="molecule type" value="Genomic_DNA"/>
</dbReference>
<proteinExistence type="predicted"/>
<protein>
    <submittedName>
        <fullName evidence="1">TolC family protein</fullName>
    </submittedName>
</protein>
<gene>
    <name evidence="1" type="ORF">EPA86_00720</name>
</gene>
<dbReference type="Gene3D" id="1.20.1600.10">
    <property type="entry name" value="Outer membrane efflux proteins (OEP)"/>
    <property type="match status" value="1"/>
</dbReference>
<evidence type="ECO:0000313" key="2">
    <source>
        <dbReference type="Proteomes" id="UP000315303"/>
    </source>
</evidence>
<dbReference type="SUPFAM" id="SSF56954">
    <property type="entry name" value="Outer membrane efflux proteins (OEP)"/>
    <property type="match status" value="1"/>
</dbReference>
<organism evidence="1 2">
    <name type="scientific">Litorilituus lipolyticus</name>
    <dbReference type="NCBI Taxonomy" id="2491017"/>
    <lineage>
        <taxon>Bacteria</taxon>
        <taxon>Pseudomonadati</taxon>
        <taxon>Pseudomonadota</taxon>
        <taxon>Gammaproteobacteria</taxon>
        <taxon>Alteromonadales</taxon>
        <taxon>Colwelliaceae</taxon>
        <taxon>Litorilituus</taxon>
    </lineage>
</organism>
<dbReference type="PANTHER" id="PTHR30203:SF24">
    <property type="entry name" value="BLR4935 PROTEIN"/>
    <property type="match status" value="1"/>
</dbReference>
<dbReference type="AlphaFoldDB" id="A0A502L5W6"/>
<name>A0A502L5W6_9GAMM</name>
<dbReference type="RefSeq" id="WP_140600886.1">
    <property type="nucleotide sequence ID" value="NZ_SAWY01000001.1"/>
</dbReference>
<keyword evidence="2" id="KW-1185">Reference proteome</keyword>
<dbReference type="PANTHER" id="PTHR30203">
    <property type="entry name" value="OUTER MEMBRANE CATION EFFLUX PROTEIN"/>
    <property type="match status" value="1"/>
</dbReference>
<dbReference type="Proteomes" id="UP000315303">
    <property type="component" value="Unassembled WGS sequence"/>
</dbReference>
<evidence type="ECO:0000313" key="1">
    <source>
        <dbReference type="EMBL" id="TPH19282.1"/>
    </source>
</evidence>
<reference evidence="1 2" key="1">
    <citation type="submission" date="2019-01" db="EMBL/GenBank/DDBJ databases">
        <title>Litorilituus lipolytica sp. nov., isolated from intertidal sand of the Yellow Sea in China.</title>
        <authorList>
            <person name="Liu A."/>
        </authorList>
    </citation>
    <scope>NUCLEOTIDE SEQUENCE [LARGE SCALE GENOMIC DNA]</scope>
    <source>
        <strain evidence="1 2">RZ04</strain>
    </source>
</reference>
<dbReference type="OrthoDB" id="9791261at2"/>
<dbReference type="GO" id="GO:0015562">
    <property type="term" value="F:efflux transmembrane transporter activity"/>
    <property type="evidence" value="ECO:0007669"/>
    <property type="project" value="InterPro"/>
</dbReference>
<dbReference type="InterPro" id="IPR010131">
    <property type="entry name" value="MdtP/NodT-like"/>
</dbReference>